<dbReference type="PROSITE" id="PS00678">
    <property type="entry name" value="WD_REPEATS_1"/>
    <property type="match status" value="1"/>
</dbReference>
<dbReference type="GO" id="GO:0016607">
    <property type="term" value="C:nuclear speck"/>
    <property type="evidence" value="ECO:0007669"/>
    <property type="project" value="UniProtKB-SubCell"/>
</dbReference>
<evidence type="ECO:0000256" key="3">
    <source>
        <dbReference type="ARBA" id="ARBA00022664"/>
    </source>
</evidence>
<dbReference type="Pfam" id="PF17814">
    <property type="entry name" value="LisH_TPL"/>
    <property type="match status" value="1"/>
</dbReference>
<protein>
    <recommendedName>
        <fullName evidence="8">WD40 repeat-containing protein SMU1</fullName>
    </recommendedName>
</protein>
<evidence type="ECO:0000256" key="9">
    <source>
        <dbReference type="PROSITE-ProRule" id="PRU00221"/>
    </source>
</evidence>
<evidence type="ECO:0000259" key="10">
    <source>
        <dbReference type="PROSITE" id="PS50897"/>
    </source>
</evidence>
<evidence type="ECO:0000256" key="2">
    <source>
        <dbReference type="ARBA" id="ARBA00022574"/>
    </source>
</evidence>
<dbReference type="InterPro" id="IPR019775">
    <property type="entry name" value="WD40_repeat_CS"/>
</dbReference>
<comment type="similarity">
    <text evidence="7">Belongs to the WD repeat SMU1 family.</text>
</comment>
<evidence type="ECO:0000256" key="5">
    <source>
        <dbReference type="ARBA" id="ARBA00023187"/>
    </source>
</evidence>
<evidence type="ECO:0000256" key="1">
    <source>
        <dbReference type="ARBA" id="ARBA00004324"/>
    </source>
</evidence>
<dbReference type="CDD" id="cd00200">
    <property type="entry name" value="WD40"/>
    <property type="match status" value="1"/>
</dbReference>
<keyword evidence="2 9" id="KW-0853">WD repeat</keyword>
<accession>A0A8J5XPP1</accession>
<dbReference type="InterPro" id="IPR001680">
    <property type="entry name" value="WD40_rpt"/>
</dbReference>
<evidence type="ECO:0000256" key="7">
    <source>
        <dbReference type="ARBA" id="ARBA00025801"/>
    </source>
</evidence>
<dbReference type="SMART" id="SM00320">
    <property type="entry name" value="WD40"/>
    <property type="match status" value="7"/>
</dbReference>
<proteinExistence type="inferred from homology"/>
<dbReference type="Proteomes" id="UP000751190">
    <property type="component" value="Unassembled WGS sequence"/>
</dbReference>
<gene>
    <name evidence="11" type="ORF">KFE25_003012</name>
</gene>
<dbReference type="AlphaFoldDB" id="A0A8J5XPP1"/>
<dbReference type="Gene3D" id="2.130.10.10">
    <property type="entry name" value="YVTN repeat-like/Quinoprotein amine dehydrogenase"/>
    <property type="match status" value="1"/>
</dbReference>
<dbReference type="InterPro" id="IPR054532">
    <property type="entry name" value="TPL_SMU1_LisH-like"/>
</dbReference>
<keyword evidence="4" id="KW-0677">Repeat</keyword>
<evidence type="ECO:0000313" key="12">
    <source>
        <dbReference type="Proteomes" id="UP000751190"/>
    </source>
</evidence>
<dbReference type="InterPro" id="IPR036322">
    <property type="entry name" value="WD40_repeat_dom_sf"/>
</dbReference>
<dbReference type="EMBL" id="JAGTXO010000010">
    <property type="protein sequence ID" value="KAG8465705.1"/>
    <property type="molecule type" value="Genomic_DNA"/>
</dbReference>
<dbReference type="SUPFAM" id="SSF50978">
    <property type="entry name" value="WD40 repeat-like"/>
    <property type="match status" value="1"/>
</dbReference>
<keyword evidence="12" id="KW-1185">Reference proteome</keyword>
<comment type="subcellular location">
    <subcellularLocation>
        <location evidence="1">Nucleus speckle</location>
    </subcellularLocation>
</comment>
<feature type="domain" description="CTLH" evidence="10">
    <location>
        <begin position="41"/>
        <end position="93"/>
    </location>
</feature>
<dbReference type="SMART" id="SM00667">
    <property type="entry name" value="LisH"/>
    <property type="match status" value="1"/>
</dbReference>
<dbReference type="OrthoDB" id="538223at2759"/>
<evidence type="ECO:0000256" key="8">
    <source>
        <dbReference type="ARBA" id="ARBA00026184"/>
    </source>
</evidence>
<name>A0A8J5XPP1_DIALT</name>
<feature type="repeat" description="WD" evidence="9">
    <location>
        <begin position="350"/>
        <end position="391"/>
    </location>
</feature>
<dbReference type="PANTHER" id="PTHR22848">
    <property type="entry name" value="WD40 REPEAT PROTEIN"/>
    <property type="match status" value="1"/>
</dbReference>
<dbReference type="Pfam" id="PF00400">
    <property type="entry name" value="WD40"/>
    <property type="match status" value="4"/>
</dbReference>
<dbReference type="GO" id="GO:0000398">
    <property type="term" value="P:mRNA splicing, via spliceosome"/>
    <property type="evidence" value="ECO:0007669"/>
    <property type="project" value="InterPro"/>
</dbReference>
<reference evidence="11" key="1">
    <citation type="submission" date="2021-05" db="EMBL/GenBank/DDBJ databases">
        <title>The genome of the haptophyte Pavlova lutheri (Diacronema luteri, Pavlovales) - a model for lipid biosynthesis in eukaryotic algae.</title>
        <authorList>
            <person name="Hulatt C.J."/>
            <person name="Posewitz M.C."/>
        </authorList>
    </citation>
    <scope>NUCLEOTIDE SEQUENCE</scope>
    <source>
        <strain evidence="11">NIVA-4/92</strain>
    </source>
</reference>
<evidence type="ECO:0000313" key="11">
    <source>
        <dbReference type="EMBL" id="KAG8465705.1"/>
    </source>
</evidence>
<dbReference type="InterPro" id="IPR006595">
    <property type="entry name" value="CTLH_C"/>
</dbReference>
<keyword evidence="3" id="KW-0507">mRNA processing</keyword>
<dbReference type="OMA" id="MMKQQEP"/>
<keyword evidence="5" id="KW-0508">mRNA splicing</keyword>
<dbReference type="PROSITE" id="PS50082">
    <property type="entry name" value="WD_REPEATS_2"/>
    <property type="match status" value="3"/>
</dbReference>
<evidence type="ECO:0000256" key="4">
    <source>
        <dbReference type="ARBA" id="ARBA00022737"/>
    </source>
</evidence>
<dbReference type="PROSITE" id="PS50896">
    <property type="entry name" value="LISH"/>
    <property type="match status" value="1"/>
</dbReference>
<evidence type="ECO:0000256" key="6">
    <source>
        <dbReference type="ARBA" id="ARBA00023242"/>
    </source>
</evidence>
<dbReference type="InterPro" id="IPR015943">
    <property type="entry name" value="WD40/YVTN_repeat-like_dom_sf"/>
</dbReference>
<dbReference type="InterPro" id="IPR006594">
    <property type="entry name" value="LisH"/>
</dbReference>
<feature type="repeat" description="WD" evidence="9">
    <location>
        <begin position="308"/>
        <end position="349"/>
    </location>
</feature>
<dbReference type="InterPro" id="IPR045184">
    <property type="entry name" value="SMU1"/>
</dbReference>
<organism evidence="11 12">
    <name type="scientific">Diacronema lutheri</name>
    <name type="common">Unicellular marine alga</name>
    <name type="synonym">Monochrysis lutheri</name>
    <dbReference type="NCBI Taxonomy" id="2081491"/>
    <lineage>
        <taxon>Eukaryota</taxon>
        <taxon>Haptista</taxon>
        <taxon>Haptophyta</taxon>
        <taxon>Pavlovophyceae</taxon>
        <taxon>Pavlovales</taxon>
        <taxon>Pavlovaceae</taxon>
        <taxon>Diacronema</taxon>
    </lineage>
</organism>
<feature type="repeat" description="WD" evidence="9">
    <location>
        <begin position="265"/>
        <end position="306"/>
    </location>
</feature>
<dbReference type="PROSITE" id="PS50897">
    <property type="entry name" value="CTLH"/>
    <property type="match status" value="1"/>
</dbReference>
<sequence length="517" mass="56277">MDAMGVEGADIVRVLLQFLQENGLTSTYAALQEEAQVSLNAVESVDAFARDVREGRWDAVLQVVATLALPRDKLLALYEQLVLELAERRESNAARQVLRSAEPLVWLQAHEPDAYKRLELLASKPFFDAREAYPEGSTREGRRAALAELLIAEVVEAPPSRLLALIGQALKWQRLNGLLPHGAAAAGKVDLLRNMPPVRMREEEACPTRTLKEVSFGKRAHPEIARFSPDGLWLVTGSSDGFVEVREPESGRLSKALRYQADDALMMHDAAVLCLDFSRDAELLATGCQGGHIKVWRLSHGQCARKLAKAHEQGVTCLAFSRDGSQLASGSFDGTARLHGLRSGKALREFRGHGSYVNDVLWSADGTRLVTASSDGTARVWDARTAECTCTLRPPQPTGVASPAISAIALWPANAECVAVCARSCAVHLLTLSGKLVRSFEAAVGTADFVHCAVSPRGEWLYCAGADQQLHCFCVESGKLERSLKACSKDMIGAAHHPFRNIVATWAFDGLLKLWVP</sequence>
<comment type="caution">
    <text evidence="11">The sequence shown here is derived from an EMBL/GenBank/DDBJ whole genome shotgun (WGS) entry which is preliminary data.</text>
</comment>
<dbReference type="PROSITE" id="PS50294">
    <property type="entry name" value="WD_REPEATS_REGION"/>
    <property type="match status" value="3"/>
</dbReference>
<keyword evidence="6" id="KW-0539">Nucleus</keyword>